<dbReference type="InterPro" id="IPR036388">
    <property type="entry name" value="WH-like_DNA-bd_sf"/>
</dbReference>
<protein>
    <submittedName>
        <fullName evidence="7">Winged helix-turn-helix domain-containing protein</fullName>
    </submittedName>
</protein>
<accession>A0A9J7BU88</accession>
<dbReference type="PANTHER" id="PTHR36842:SF1">
    <property type="entry name" value="PROTEIN TOLB"/>
    <property type="match status" value="1"/>
</dbReference>
<evidence type="ECO:0000256" key="4">
    <source>
        <dbReference type="SAM" id="MobiDB-lite"/>
    </source>
</evidence>
<dbReference type="SUPFAM" id="SSF46894">
    <property type="entry name" value="C-terminal effector domain of the bipartite response regulators"/>
    <property type="match status" value="1"/>
</dbReference>
<dbReference type="Gene3D" id="2.120.10.30">
    <property type="entry name" value="TolB, C-terminal domain"/>
    <property type="match status" value="2"/>
</dbReference>
<comment type="similarity">
    <text evidence="1">Belongs to the TolB family.</text>
</comment>
<dbReference type="InterPro" id="IPR016032">
    <property type="entry name" value="Sig_transdc_resp-reg_C-effctor"/>
</dbReference>
<dbReference type="Proteomes" id="UP001059380">
    <property type="component" value="Chromosome"/>
</dbReference>
<feature type="domain" description="OmpR/PhoB-type" evidence="6">
    <location>
        <begin position="9"/>
        <end position="109"/>
    </location>
</feature>
<dbReference type="AlphaFoldDB" id="A0A9J7BU88"/>
<dbReference type="GO" id="GO:0006355">
    <property type="term" value="P:regulation of DNA-templated transcription"/>
    <property type="evidence" value="ECO:0007669"/>
    <property type="project" value="InterPro"/>
</dbReference>
<feature type="region of interest" description="Disordered" evidence="4">
    <location>
        <begin position="550"/>
        <end position="577"/>
    </location>
</feature>
<dbReference type="InterPro" id="IPR011659">
    <property type="entry name" value="WD40"/>
</dbReference>
<sequence>MESPVHPPTNRLHFRAFEFDMRTRELFRNGSRLKLHGHPIDVLLMLLERPGELVTREELRKKLWPEDTFVDFEHGLNSTIRRLRDALGDNAEHARYIETLPRLGYRFISEIEADGSAGDGTRRAQPNSDVGVSTLLGAAAKDKSEGPVLVHTAERTRSSRFPWLVAAGSIVALAIVTVWLVAFWRAVPHVTSIDAITNGTNGGRPTAMLASDGTRVYYNEIVNDRVVLMQTSPGGGEPSKMQTPLLAPGLLDIAPDRSSLLLVDWGASSSLWIDPLPQGPPRRVGDVSADDATFTPDGSQIVFTKGADVWICYTDGSQARKLWTAPGTPGGSSALRVSPDGQRLRLSACETSGCAVWEAKTDGSGAHRVLPRWLDRTRQDGGVWSPDGRFYVFGAVTWKGAFHENLWVMRERRGGWFSSSHAAPVQLTGGPMCFASRVAFSPDGKTLFAFGMKDDSQLVRYDPVTNKVEPFVSGVPAESMEFSRDGQWVVYVTTPYSSLWRSRSDGSERVQLTSSDDSSAGIARWSPDGTRIAFEWTRPGELTKIAVISRDGGSPEQVVPDKEDSHEQADPTWSPDGKEIIFARDRGSAELELLRVDLQTRKVRPVPGSSRLFSPRWSPDGRYLAAFTFDMHSIRLFDFQKQVWTTWFTAQEDTVGWNLWSPDGSALYFLRSQTKDPPLAWWRITLKGQMPKKVMDLPRERILDASLTLGPDGKAYYTRDLNSYGIYAIHLSER</sequence>
<evidence type="ECO:0000256" key="1">
    <source>
        <dbReference type="ARBA" id="ARBA00009820"/>
    </source>
</evidence>
<dbReference type="InterPro" id="IPR001867">
    <property type="entry name" value="OmpR/PhoB-type_DNA-bd"/>
</dbReference>
<dbReference type="PANTHER" id="PTHR36842">
    <property type="entry name" value="PROTEIN TOLB HOMOLOG"/>
    <property type="match status" value="1"/>
</dbReference>
<feature type="DNA-binding region" description="OmpR/PhoB-type" evidence="3">
    <location>
        <begin position="9"/>
        <end position="109"/>
    </location>
</feature>
<dbReference type="SUPFAM" id="SSF82171">
    <property type="entry name" value="DPP6 N-terminal domain-like"/>
    <property type="match status" value="2"/>
</dbReference>
<name>A0A9J7BU88_9BACT</name>
<dbReference type="CDD" id="cd00383">
    <property type="entry name" value="trans_reg_C"/>
    <property type="match status" value="1"/>
</dbReference>
<evidence type="ECO:0000256" key="3">
    <source>
        <dbReference type="PROSITE-ProRule" id="PRU01091"/>
    </source>
</evidence>
<dbReference type="Gene3D" id="1.10.10.10">
    <property type="entry name" value="Winged helix-like DNA-binding domain superfamily/Winged helix DNA-binding domain"/>
    <property type="match status" value="1"/>
</dbReference>
<dbReference type="EMBL" id="CP093313">
    <property type="protein sequence ID" value="UWZ85298.1"/>
    <property type="molecule type" value="Genomic_DNA"/>
</dbReference>
<evidence type="ECO:0000313" key="8">
    <source>
        <dbReference type="Proteomes" id="UP001059380"/>
    </source>
</evidence>
<keyword evidence="2 3" id="KW-0238">DNA-binding</keyword>
<evidence type="ECO:0000259" key="6">
    <source>
        <dbReference type="PROSITE" id="PS51755"/>
    </source>
</evidence>
<keyword evidence="5" id="KW-0472">Membrane</keyword>
<evidence type="ECO:0000256" key="5">
    <source>
        <dbReference type="SAM" id="Phobius"/>
    </source>
</evidence>
<feature type="compositionally biased region" description="Basic and acidic residues" evidence="4">
    <location>
        <begin position="559"/>
        <end position="569"/>
    </location>
</feature>
<dbReference type="Pfam" id="PF07676">
    <property type="entry name" value="PD40"/>
    <property type="match status" value="4"/>
</dbReference>
<reference evidence="7" key="1">
    <citation type="submission" date="2021-04" db="EMBL/GenBank/DDBJ databases">
        <title>Phylogenetic analysis of Acidobacteriaceae.</title>
        <authorList>
            <person name="Qiu L."/>
            <person name="Zhang Q."/>
        </authorList>
    </citation>
    <scope>NUCLEOTIDE SEQUENCE</scope>
    <source>
        <strain evidence="7">DSM 25168</strain>
    </source>
</reference>
<keyword evidence="5" id="KW-1133">Transmembrane helix</keyword>
<organism evidence="7 8">
    <name type="scientific">Occallatibacter riparius</name>
    <dbReference type="NCBI Taxonomy" id="1002689"/>
    <lineage>
        <taxon>Bacteria</taxon>
        <taxon>Pseudomonadati</taxon>
        <taxon>Acidobacteriota</taxon>
        <taxon>Terriglobia</taxon>
        <taxon>Terriglobales</taxon>
        <taxon>Acidobacteriaceae</taxon>
        <taxon>Occallatibacter</taxon>
    </lineage>
</organism>
<dbReference type="GO" id="GO:0000160">
    <property type="term" value="P:phosphorelay signal transduction system"/>
    <property type="evidence" value="ECO:0007669"/>
    <property type="project" value="InterPro"/>
</dbReference>
<gene>
    <name evidence="7" type="ORF">MOP44_05000</name>
</gene>
<evidence type="ECO:0000256" key="2">
    <source>
        <dbReference type="ARBA" id="ARBA00023125"/>
    </source>
</evidence>
<keyword evidence="5" id="KW-0812">Transmembrane</keyword>
<keyword evidence="8" id="KW-1185">Reference proteome</keyword>
<dbReference type="PROSITE" id="PS51755">
    <property type="entry name" value="OMPR_PHOB"/>
    <property type="match status" value="1"/>
</dbReference>
<proteinExistence type="inferred from homology"/>
<evidence type="ECO:0000313" key="7">
    <source>
        <dbReference type="EMBL" id="UWZ85298.1"/>
    </source>
</evidence>
<dbReference type="GO" id="GO:0003677">
    <property type="term" value="F:DNA binding"/>
    <property type="evidence" value="ECO:0007669"/>
    <property type="project" value="UniProtKB-UniRule"/>
</dbReference>
<dbReference type="SMART" id="SM00862">
    <property type="entry name" value="Trans_reg_C"/>
    <property type="match status" value="1"/>
</dbReference>
<dbReference type="KEGG" id="orp:MOP44_05000"/>
<dbReference type="InterPro" id="IPR011042">
    <property type="entry name" value="6-blade_b-propeller_TolB-like"/>
</dbReference>
<feature type="transmembrane region" description="Helical" evidence="5">
    <location>
        <begin position="161"/>
        <end position="184"/>
    </location>
</feature>
<dbReference type="Pfam" id="PF00486">
    <property type="entry name" value="Trans_reg_C"/>
    <property type="match status" value="1"/>
</dbReference>
<dbReference type="RefSeq" id="WP_260794815.1">
    <property type="nucleotide sequence ID" value="NZ_CP093313.1"/>
</dbReference>